<name>D1B2V6_SULD5</name>
<organism evidence="3 4">
    <name type="scientific">Sulfurospirillum deleyianum (strain ATCC 51133 / DSM 6946 / 5175)</name>
    <dbReference type="NCBI Taxonomy" id="525898"/>
    <lineage>
        <taxon>Bacteria</taxon>
        <taxon>Pseudomonadati</taxon>
        <taxon>Campylobacterota</taxon>
        <taxon>Epsilonproteobacteria</taxon>
        <taxon>Campylobacterales</taxon>
        <taxon>Sulfurospirillaceae</taxon>
        <taxon>Sulfurospirillum</taxon>
    </lineage>
</organism>
<protein>
    <submittedName>
        <fullName evidence="3">Restriction endonuclease</fullName>
    </submittedName>
</protein>
<dbReference type="PANTHER" id="PTHR30015:SF7">
    <property type="entry name" value="TYPE IV METHYL-DIRECTED RESTRICTION ENZYME ECOKMRR"/>
    <property type="match status" value="1"/>
</dbReference>
<dbReference type="OrthoDB" id="9781481at2"/>
<dbReference type="eggNOG" id="COG1715">
    <property type="taxonomic scope" value="Bacteria"/>
</dbReference>
<dbReference type="HOGENOM" id="CLU_063822_2_0_7"/>
<proteinExistence type="predicted"/>
<dbReference type="InterPro" id="IPR052906">
    <property type="entry name" value="Type_IV_Methyl-Rstrct_Enzyme"/>
</dbReference>
<dbReference type="InterPro" id="IPR007560">
    <property type="entry name" value="Restrct_endonuc_IV_Mrr"/>
</dbReference>
<dbReference type="STRING" id="525898.Sdel_1408"/>
<dbReference type="GO" id="GO:0003677">
    <property type="term" value="F:DNA binding"/>
    <property type="evidence" value="ECO:0007669"/>
    <property type="project" value="InterPro"/>
</dbReference>
<dbReference type="GO" id="GO:0015666">
    <property type="term" value="F:restriction endodeoxyribonuclease activity"/>
    <property type="evidence" value="ECO:0007669"/>
    <property type="project" value="TreeGrafter"/>
</dbReference>
<keyword evidence="3" id="KW-0255">Endonuclease</keyword>
<dbReference type="InterPro" id="IPR011335">
    <property type="entry name" value="Restrct_endonuc-II-like"/>
</dbReference>
<dbReference type="Proteomes" id="UP000002222">
    <property type="component" value="Chromosome"/>
</dbReference>
<keyword evidence="3" id="KW-0378">Hydrolase</keyword>
<accession>D1B2V6</accession>
<gene>
    <name evidence="3" type="ordered locus">Sdel_1408</name>
</gene>
<sequence>MNVIPDYQSLMLPLLEISGDGNEHLLQNIIELLSTKYNLTPEQRSVLLPSGTQPIFDNRVGWAKTYLKKAGLIEYPKRGYFIITTRGKNVLSSKPKVINNKFLKQFEEFNEFKTRNVQSTEDNEINDIDTNTNQTPQELIDNGFSQIENYVKTELLERLKNVNPYYFEKVVLLLLKKMGYGEFVETPKSRDGGIDGIINEDQLGLSKIYIQAKRFTDGKVRETDIRNFIGAMSGDTEKGIFVTTSDYDEHAKIKAKDARHKIILVNGQRLVDLMFKHGIGVQTKNIYEVKAVDNDFFDTDNI</sequence>
<dbReference type="Pfam" id="PF14338">
    <property type="entry name" value="Mrr_N"/>
    <property type="match status" value="1"/>
</dbReference>
<keyword evidence="3" id="KW-0540">Nuclease</keyword>
<dbReference type="AlphaFoldDB" id="D1B2V6"/>
<keyword evidence="4" id="KW-1185">Reference proteome</keyword>
<dbReference type="RefSeq" id="WP_012857177.1">
    <property type="nucleotide sequence ID" value="NC_013512.1"/>
</dbReference>
<dbReference type="Gene3D" id="3.40.1350.10">
    <property type="match status" value="1"/>
</dbReference>
<dbReference type="InterPro" id="IPR025745">
    <property type="entry name" value="Mrr-like_N_dom"/>
</dbReference>
<dbReference type="InterPro" id="IPR011856">
    <property type="entry name" value="tRNA_endonuc-like_dom_sf"/>
</dbReference>
<evidence type="ECO:0000313" key="4">
    <source>
        <dbReference type="Proteomes" id="UP000002222"/>
    </source>
</evidence>
<dbReference type="REBASE" id="22773">
    <property type="entry name" value="Sde6946MrrP"/>
</dbReference>
<dbReference type="Pfam" id="PF04471">
    <property type="entry name" value="Mrr_cat"/>
    <property type="match status" value="1"/>
</dbReference>
<evidence type="ECO:0000259" key="1">
    <source>
        <dbReference type="Pfam" id="PF04471"/>
    </source>
</evidence>
<dbReference type="EMBL" id="CP001816">
    <property type="protein sequence ID" value="ACZ12426.1"/>
    <property type="molecule type" value="Genomic_DNA"/>
</dbReference>
<evidence type="ECO:0000259" key="2">
    <source>
        <dbReference type="Pfam" id="PF14338"/>
    </source>
</evidence>
<dbReference type="KEGG" id="sdl:Sdel_1408"/>
<dbReference type="PANTHER" id="PTHR30015">
    <property type="entry name" value="MRR RESTRICTION SYSTEM PROTEIN"/>
    <property type="match status" value="1"/>
</dbReference>
<dbReference type="SUPFAM" id="SSF52980">
    <property type="entry name" value="Restriction endonuclease-like"/>
    <property type="match status" value="1"/>
</dbReference>
<feature type="domain" description="Restriction endonuclease type IV Mrr" evidence="1">
    <location>
        <begin position="159"/>
        <end position="274"/>
    </location>
</feature>
<evidence type="ECO:0000313" key="3">
    <source>
        <dbReference type="EMBL" id="ACZ12426.1"/>
    </source>
</evidence>
<reference evidence="3 4" key="2">
    <citation type="journal article" date="2010" name="Stand. Genomic Sci.">
        <title>Complete genome sequence of Sulfurospirillum deleyianum type strain (5175).</title>
        <authorList>
            <person name="Sikorski J."/>
            <person name="Lapidus A."/>
            <person name="Copeland A."/>
            <person name="Glavina Del Rio T."/>
            <person name="Nolan M."/>
            <person name="Lucas S."/>
            <person name="Chen F."/>
            <person name="Tice H."/>
            <person name="Cheng J.F."/>
            <person name="Saunders E."/>
            <person name="Bruce D."/>
            <person name="Goodwin L."/>
            <person name="Pitluck S."/>
            <person name="Ovchinnikova G."/>
            <person name="Pati A."/>
            <person name="Ivanova N."/>
            <person name="Mavromatis K."/>
            <person name="Chen A."/>
            <person name="Palaniappan K."/>
            <person name="Chain P."/>
            <person name="Land M."/>
            <person name="Hauser L."/>
            <person name="Chang Y.J."/>
            <person name="Jeffries C.D."/>
            <person name="Brettin T."/>
            <person name="Detter J.C."/>
            <person name="Han C."/>
            <person name="Rohde M."/>
            <person name="Lang E."/>
            <person name="Spring S."/>
            <person name="Goker M."/>
            <person name="Bristow J."/>
            <person name="Eisen J.A."/>
            <person name="Markowitz V."/>
            <person name="Hugenholtz P."/>
            <person name="Kyrpides N.C."/>
            <person name="Klenk H.P."/>
        </authorList>
    </citation>
    <scope>NUCLEOTIDE SEQUENCE [LARGE SCALE GENOMIC DNA]</scope>
    <source>
        <strain evidence="4">ATCC 51133 / DSM 6946 / 5175</strain>
    </source>
</reference>
<dbReference type="GO" id="GO:0009307">
    <property type="term" value="P:DNA restriction-modification system"/>
    <property type="evidence" value="ECO:0007669"/>
    <property type="project" value="InterPro"/>
</dbReference>
<feature type="domain" description="Restriction system protein Mrr-like N-terminal" evidence="2">
    <location>
        <begin position="7"/>
        <end position="92"/>
    </location>
</feature>
<reference evidence="4" key="1">
    <citation type="submission" date="2009-11" db="EMBL/GenBank/DDBJ databases">
        <title>The complete genome of Sulfurospirillum deleyianum DSM 6946.</title>
        <authorList>
            <consortium name="US DOE Joint Genome Institute (JGI-PGF)"/>
            <person name="Lucas S."/>
            <person name="Copeland A."/>
            <person name="Lapidus A."/>
            <person name="Glavina del Rio T."/>
            <person name="Dalin E."/>
            <person name="Tice H."/>
            <person name="Bruce D."/>
            <person name="Goodwin L."/>
            <person name="Pitluck S."/>
            <person name="Kyrpides N."/>
            <person name="Mavromatis K."/>
            <person name="Ivanova N."/>
            <person name="Ovchinnikova G."/>
            <person name="Munk A.C."/>
            <person name="Lu M."/>
            <person name="Brettin T."/>
            <person name="Detter J.C."/>
            <person name="Han C."/>
            <person name="Tapia R."/>
            <person name="Larimer F."/>
            <person name="Land M."/>
            <person name="Hauser L."/>
            <person name="Markowitz V."/>
            <person name="Cheng J.F."/>
            <person name="Hugenholtz P."/>
            <person name="Woyke T."/>
            <person name="Wu D."/>
            <person name="Aumann P."/>
            <person name="Schneider S."/>
            <person name="Lang E."/>
            <person name="Spring S."/>
            <person name="Klenk H.P."/>
            <person name="Eisen J.A."/>
        </authorList>
    </citation>
    <scope>NUCLEOTIDE SEQUENCE [LARGE SCALE GENOMIC DNA]</scope>
    <source>
        <strain evidence="4">ATCC 51133 / DSM 6946 / 5175</strain>
    </source>
</reference>